<feature type="transmembrane region" description="Helical" evidence="6">
    <location>
        <begin position="149"/>
        <end position="168"/>
    </location>
</feature>
<dbReference type="RefSeq" id="WP_091448277.1">
    <property type="nucleotide sequence ID" value="NZ_FMZZ01000001.1"/>
</dbReference>
<keyword evidence="4 6" id="KW-1133">Transmembrane helix</keyword>
<keyword evidence="8" id="KW-1185">Reference proteome</keyword>
<feature type="transmembrane region" description="Helical" evidence="6">
    <location>
        <begin position="126"/>
        <end position="142"/>
    </location>
</feature>
<evidence type="ECO:0000256" key="6">
    <source>
        <dbReference type="SAM" id="Phobius"/>
    </source>
</evidence>
<comment type="subcellular location">
    <subcellularLocation>
        <location evidence="1">Membrane</location>
        <topology evidence="1">Multi-pass membrane protein</topology>
    </subcellularLocation>
</comment>
<accession>A0A1G6KE94</accession>
<evidence type="ECO:0000313" key="7">
    <source>
        <dbReference type="EMBL" id="SDC29422.1"/>
    </source>
</evidence>
<dbReference type="GO" id="GO:0016811">
    <property type="term" value="F:hydrolase activity, acting on carbon-nitrogen (but not peptide) bonds, in linear amides"/>
    <property type="evidence" value="ECO:0007669"/>
    <property type="project" value="InterPro"/>
</dbReference>
<organism evidence="7 8">
    <name type="scientific">Actinokineospora iranica</name>
    <dbReference type="NCBI Taxonomy" id="1271860"/>
    <lineage>
        <taxon>Bacteria</taxon>
        <taxon>Bacillati</taxon>
        <taxon>Actinomycetota</taxon>
        <taxon>Actinomycetes</taxon>
        <taxon>Pseudonocardiales</taxon>
        <taxon>Pseudonocardiaceae</taxon>
        <taxon>Actinokineospora</taxon>
    </lineage>
</organism>
<dbReference type="EMBL" id="FMZZ01000001">
    <property type="protein sequence ID" value="SDC29422.1"/>
    <property type="molecule type" value="Genomic_DNA"/>
</dbReference>
<evidence type="ECO:0000256" key="5">
    <source>
        <dbReference type="ARBA" id="ARBA00023136"/>
    </source>
</evidence>
<feature type="transmembrane region" description="Helical" evidence="6">
    <location>
        <begin position="47"/>
        <end position="65"/>
    </location>
</feature>
<reference evidence="8" key="1">
    <citation type="submission" date="2016-10" db="EMBL/GenBank/DDBJ databases">
        <authorList>
            <person name="Varghese N."/>
            <person name="Submissions S."/>
        </authorList>
    </citation>
    <scope>NUCLEOTIDE SEQUENCE [LARGE SCALE GENOMIC DNA]</scope>
    <source>
        <strain evidence="8">IBRC-M 10403</strain>
    </source>
</reference>
<dbReference type="InterPro" id="IPR008901">
    <property type="entry name" value="ACER"/>
</dbReference>
<proteinExistence type="predicted"/>
<keyword evidence="3" id="KW-0378">Hydrolase</keyword>
<dbReference type="Proteomes" id="UP000199501">
    <property type="component" value="Unassembled WGS sequence"/>
</dbReference>
<evidence type="ECO:0000313" key="8">
    <source>
        <dbReference type="Proteomes" id="UP000199501"/>
    </source>
</evidence>
<evidence type="ECO:0000256" key="3">
    <source>
        <dbReference type="ARBA" id="ARBA00022801"/>
    </source>
</evidence>
<feature type="transmembrane region" description="Helical" evidence="6">
    <location>
        <begin position="102"/>
        <end position="120"/>
    </location>
</feature>
<evidence type="ECO:0000256" key="2">
    <source>
        <dbReference type="ARBA" id="ARBA00022692"/>
    </source>
</evidence>
<dbReference type="GO" id="GO:0016020">
    <property type="term" value="C:membrane"/>
    <property type="evidence" value="ECO:0007669"/>
    <property type="project" value="UniProtKB-SubCell"/>
</dbReference>
<evidence type="ECO:0000256" key="1">
    <source>
        <dbReference type="ARBA" id="ARBA00004141"/>
    </source>
</evidence>
<dbReference type="STRING" id="1271860.SAMN05216174_101872"/>
<feature type="transmembrane region" description="Helical" evidence="6">
    <location>
        <begin position="174"/>
        <end position="196"/>
    </location>
</feature>
<sequence length="218" mass="23299">MPVDAYCERTGPDFWSEPVNALTNVAFLVAAVVAYRQVARRGAPASVVALVVLLIAIGVGSFTFHTVATTWAAALDVGPILLFMLTYVVVFPRWFLGLPWRLAWLGAPAFVAFAALVNLVFGGGTYLPALVGMVVFAVLLYLRGLRAHATRFGVVAALFAVSLTLRTIDGPVCGGFPVGTHFAWHVCNAAVLYLLIRAAAERCWEVTSGISVAGTRYP</sequence>
<feature type="transmembrane region" description="Helical" evidence="6">
    <location>
        <begin position="71"/>
        <end position="90"/>
    </location>
</feature>
<dbReference type="GO" id="GO:0006672">
    <property type="term" value="P:ceramide metabolic process"/>
    <property type="evidence" value="ECO:0007669"/>
    <property type="project" value="InterPro"/>
</dbReference>
<evidence type="ECO:0000256" key="4">
    <source>
        <dbReference type="ARBA" id="ARBA00022989"/>
    </source>
</evidence>
<name>A0A1G6KE94_9PSEU</name>
<dbReference type="AlphaFoldDB" id="A0A1G6KE94"/>
<protein>
    <submittedName>
        <fullName evidence="7">Ceramidase</fullName>
    </submittedName>
</protein>
<gene>
    <name evidence="7" type="ORF">SAMN05216174_101872</name>
</gene>
<keyword evidence="2 6" id="KW-0812">Transmembrane</keyword>
<feature type="transmembrane region" description="Helical" evidence="6">
    <location>
        <begin position="18"/>
        <end position="35"/>
    </location>
</feature>
<dbReference type="OrthoDB" id="277121at2"/>
<keyword evidence="5 6" id="KW-0472">Membrane</keyword>
<dbReference type="Pfam" id="PF05875">
    <property type="entry name" value="Ceramidase"/>
    <property type="match status" value="1"/>
</dbReference>